<accession>A0A9U8EMI5</accession>
<dbReference type="OrthoDB" id="10296598at2759"/>
<evidence type="ECO:0000256" key="1">
    <source>
        <dbReference type="SAM" id="SignalP"/>
    </source>
</evidence>
<dbReference type="GeneID" id="106078039"/>
<dbReference type="Proteomes" id="UP001165740">
    <property type="component" value="Chromosome 11"/>
</dbReference>
<organism evidence="2 3">
    <name type="scientific">Biomphalaria glabrata</name>
    <name type="common">Bloodfluke planorb</name>
    <name type="synonym">Freshwater snail</name>
    <dbReference type="NCBI Taxonomy" id="6526"/>
    <lineage>
        <taxon>Eukaryota</taxon>
        <taxon>Metazoa</taxon>
        <taxon>Spiralia</taxon>
        <taxon>Lophotrochozoa</taxon>
        <taxon>Mollusca</taxon>
        <taxon>Gastropoda</taxon>
        <taxon>Heterobranchia</taxon>
        <taxon>Euthyneura</taxon>
        <taxon>Panpulmonata</taxon>
        <taxon>Hygrophila</taxon>
        <taxon>Lymnaeoidea</taxon>
        <taxon>Planorbidae</taxon>
        <taxon>Biomphalaria</taxon>
    </lineage>
</organism>
<dbReference type="AlphaFoldDB" id="A0A9U8EMI5"/>
<evidence type="ECO:0000313" key="2">
    <source>
        <dbReference type="Proteomes" id="UP001165740"/>
    </source>
</evidence>
<name>A0A9U8EMI5_BIOGL</name>
<keyword evidence="1" id="KW-0732">Signal</keyword>
<gene>
    <name evidence="3" type="primary">LOC106078039</name>
</gene>
<evidence type="ECO:0000313" key="3">
    <source>
        <dbReference type="RefSeq" id="XP_013094233.2"/>
    </source>
</evidence>
<feature type="signal peptide" evidence="1">
    <location>
        <begin position="1"/>
        <end position="23"/>
    </location>
</feature>
<proteinExistence type="predicted"/>
<sequence>MRHWNVIKSILVLLLAVLALVNCCTCPSCNQKNEVQRCQCCVYRQLGKRSSNANDLYRYARSPINSGDDKFLYENLPDDMDLFLNALDIGLSDRKKHPIL</sequence>
<dbReference type="KEGG" id="bgt:106078039"/>
<keyword evidence="2" id="KW-1185">Reference proteome</keyword>
<dbReference type="RefSeq" id="XP_013094233.2">
    <property type="nucleotide sequence ID" value="XM_013238779.2"/>
</dbReference>
<reference evidence="3" key="1">
    <citation type="submission" date="2025-08" db="UniProtKB">
        <authorList>
            <consortium name="RefSeq"/>
        </authorList>
    </citation>
    <scope>IDENTIFICATION</scope>
</reference>
<protein>
    <submittedName>
        <fullName evidence="3">Uncharacterized protein LOC106078039</fullName>
    </submittedName>
</protein>
<feature type="chain" id="PRO_5040834762" evidence="1">
    <location>
        <begin position="24"/>
        <end position="100"/>
    </location>
</feature>